<organism evidence="1 2">
    <name type="scientific">Handroanthus impetiginosus</name>
    <dbReference type="NCBI Taxonomy" id="429701"/>
    <lineage>
        <taxon>Eukaryota</taxon>
        <taxon>Viridiplantae</taxon>
        <taxon>Streptophyta</taxon>
        <taxon>Embryophyta</taxon>
        <taxon>Tracheophyta</taxon>
        <taxon>Spermatophyta</taxon>
        <taxon>Magnoliopsida</taxon>
        <taxon>eudicotyledons</taxon>
        <taxon>Gunneridae</taxon>
        <taxon>Pentapetalae</taxon>
        <taxon>asterids</taxon>
        <taxon>lamiids</taxon>
        <taxon>Lamiales</taxon>
        <taxon>Bignoniaceae</taxon>
        <taxon>Crescentiina</taxon>
        <taxon>Tabebuia alliance</taxon>
        <taxon>Handroanthus</taxon>
    </lineage>
</organism>
<keyword evidence="2" id="KW-1185">Reference proteome</keyword>
<sequence length="49" mass="5237">MVVEMQVIQGGVVARRLHKLMMAAGAEGAVEVGDDYLPWTEHNAIDGNG</sequence>
<proteinExistence type="predicted"/>
<evidence type="ECO:0000313" key="2">
    <source>
        <dbReference type="Proteomes" id="UP000231279"/>
    </source>
</evidence>
<gene>
    <name evidence="1" type="ORF">CDL12_21509</name>
</gene>
<evidence type="ECO:0000313" key="1">
    <source>
        <dbReference type="EMBL" id="PIN05962.1"/>
    </source>
</evidence>
<dbReference type="EMBL" id="NKXS01004566">
    <property type="protein sequence ID" value="PIN05962.1"/>
    <property type="molecule type" value="Genomic_DNA"/>
</dbReference>
<comment type="caution">
    <text evidence="1">The sequence shown here is derived from an EMBL/GenBank/DDBJ whole genome shotgun (WGS) entry which is preliminary data.</text>
</comment>
<protein>
    <submittedName>
        <fullName evidence="1">Uncharacterized protein</fullName>
    </submittedName>
</protein>
<accession>A0A2G9GL75</accession>
<name>A0A2G9GL75_9LAMI</name>
<reference evidence="2" key="1">
    <citation type="journal article" date="2018" name="Gigascience">
        <title>Genome assembly of the Pink Ipe (Handroanthus impetiginosus, Bignoniaceae), a highly valued, ecologically keystone Neotropical timber forest tree.</title>
        <authorList>
            <person name="Silva-Junior O.B."/>
            <person name="Grattapaglia D."/>
            <person name="Novaes E."/>
            <person name="Collevatti R.G."/>
        </authorList>
    </citation>
    <scope>NUCLEOTIDE SEQUENCE [LARGE SCALE GENOMIC DNA]</scope>
    <source>
        <strain evidence="2">cv. UFG-1</strain>
    </source>
</reference>
<dbReference type="AlphaFoldDB" id="A0A2G9GL75"/>
<dbReference type="Proteomes" id="UP000231279">
    <property type="component" value="Unassembled WGS sequence"/>
</dbReference>